<dbReference type="PANTHER" id="PTHR47331:SF1">
    <property type="entry name" value="GAG-LIKE PROTEIN"/>
    <property type="match status" value="1"/>
</dbReference>
<dbReference type="Gene3D" id="3.30.420.10">
    <property type="entry name" value="Ribonuclease H-like superfamily/Ribonuclease H"/>
    <property type="match status" value="1"/>
</dbReference>
<dbReference type="Proteomes" id="UP000007110">
    <property type="component" value="Unassembled WGS sequence"/>
</dbReference>
<dbReference type="OMA" id="IVKHNFY"/>
<evidence type="ECO:0000313" key="3">
    <source>
        <dbReference type="EnsemblMetazoa" id="XP_030837175"/>
    </source>
</evidence>
<dbReference type="Gene3D" id="1.10.340.70">
    <property type="match status" value="1"/>
</dbReference>
<evidence type="ECO:0000313" key="4">
    <source>
        <dbReference type="Proteomes" id="UP000007110"/>
    </source>
</evidence>
<dbReference type="InterPro" id="IPR036397">
    <property type="entry name" value="RNaseH_sf"/>
</dbReference>
<dbReference type="SUPFAM" id="SSF56672">
    <property type="entry name" value="DNA/RNA polymerases"/>
    <property type="match status" value="1"/>
</dbReference>
<dbReference type="InterPro" id="IPR001584">
    <property type="entry name" value="Integrase_cat-core"/>
</dbReference>
<feature type="compositionally biased region" description="Low complexity" evidence="1">
    <location>
        <begin position="385"/>
        <end position="397"/>
    </location>
</feature>
<feature type="domain" description="Integrase catalytic" evidence="2">
    <location>
        <begin position="1509"/>
        <end position="1695"/>
    </location>
</feature>
<keyword evidence="4" id="KW-1185">Reference proteome</keyword>
<sequence length="1745" mass="197727">MNAAGQLQAAGGQSEVRQEDENQEKKQGNVLEVNPEDSVSQCVSHTSSASSAMLKAMSRKAALAAEAAAIEERQQLELEEFQLTQRKLRLSMQTKLRVAEAEEQIYLEFENKKLGISFPEKEQDETLPYTPGKVVTETVVPTKSTKRKPITADRSDHGQPLTMSDDSDVVTLLKEGQQEQRRLWEVMQLPKAELTPYDGNPLEFWEFWRSFEDNIDSSSCGDRTKLTRLLYYCRGEPKRRLSPCLLMNASQGYSTAKRLLIERFGDPVVITDSWMKKITSGKQIGPRDKKGLRELADDMSVCLMSFQAMGFEQELSPQKVLLPLAERLPFHLKGKWLSRVGAIRRQERIPRFEDLMYFVQEAAQEVNDPVYGELMSGQSEQRTPSRSGKSKGSFSTSSTAKPVELHVECFQCKGNHRLWDCKQFKDLPPKDRMRLARNKGLCFNCLRRGHMIGACSSKRTCSVDGCTRKHNKLLHMTEPDGGTQNRNVEQEASCSSTGAGRKSVLPIVPVRVKAEGCQVMLWTYALLDQGSTSTFCSASLARSLGAKGVKGKLLLTTLDRKESTVHTEAVSLVVDSGDNSKQIKMLCVYTKENINVKGVHMATVDDIKGLTHLRGIDIPVATEDEVGLVIGQDVPEALMPLEVRHGEKGPYAVRTCLGWSLHGPLSRACEMNTPVYATNTFIEGDLCLERQLERFWKLETPDPYKEERAMSRNDVKALAEWEQGICIEEGHYQLPIPFKKRPPDLQNNRWLAERRLQSLGRKLSQSDGLLQKYTDGMADLLKKGYAEEINELDSKKECEWYLPHHPVFHPQKPGKVRIVFDCASAWKGLSLNDVVNQGPDLTNKLIGVLLRFRTAPVALMADIEAMFHQVRVPAPDRDVLRFLWWPTGDLKEDPCVYRMCVHLFGGTWSPSCCSYALRRTAEDNKGEFSPEAVKAVTRNFYVDDCLISTKDEGDAIRLAQELKGLLEKGGFNLIKWTSNNRKVVEAIPVEDRSKQVKDLDLSKEALPVERALGIKWDVQEDRLEYKTLIKEKPLTRRGLLSIVSSIYDPLGYLSPFILRAKLLMQKLATKKLGWDDPIPDVGLQLWQQWVKQLPEVENFKVPRCVVPAGYGAKTEHQLHHFADASEDAYGAVTYLVVRNSKGQVCSSLVFAKSRLAPVKKTTIPRLELMAATVAVKSDVLVRRELDLPLKDSVFWTDSMIVLAYIKNEDKRFHTFIANRLSMIHSASDVKQWHHVNTKENPADDVSRGMSARDLVASERWLHGPKFILLTEEQQSQDPEADDILLNDDPEVKTVKAYAAETDVDVPIAATDELLSYFSDWCKLKKAVARILQFRGYLLCKVRKEVFDCKVLLTVDDMREAEQAILKYVQRLAYPAEYQAIEEKPALNGKQRASKLKKSSPLYKLDPMMSRTGLLCVGGRLRNAELSDEMKHPIILPPKHHVVTLLVRHVHDMGHLGREHVLSMLRQRFWLIRGRSTVRQVKRDCFKCKRLSSPTLGQKMADLPSDRVAFDKPPFTNVGVDCFGPYLVKQGRSQVKRYGCIFTCLCVRAVHIEILHSMDTDSFLNALHRFMARRGRPELIRSDNGTNFVGAERELREGLSRWNQQRIHDHLLQKGIEWRFNPPAASHMGGCWERQIRTTKKVLGALMRQQVLSDENLSTLMCKVESIINGRPLTVVSDDAVDPEPLTPNHLLLLRGNGTGPPDLFEARDVYSRRRWRQVQYLSDILAEMEERVSSYTPSATKVERA</sequence>
<feature type="region of interest" description="Disordered" evidence="1">
    <location>
        <begin position="375"/>
        <end position="397"/>
    </location>
</feature>
<dbReference type="PANTHER" id="PTHR47331">
    <property type="entry name" value="PHD-TYPE DOMAIN-CONTAINING PROTEIN"/>
    <property type="match status" value="1"/>
</dbReference>
<dbReference type="KEGG" id="spu:100892880"/>
<dbReference type="InterPro" id="IPR043502">
    <property type="entry name" value="DNA/RNA_pol_sf"/>
</dbReference>
<dbReference type="PROSITE" id="PS50994">
    <property type="entry name" value="INTEGRASE"/>
    <property type="match status" value="1"/>
</dbReference>
<dbReference type="GO" id="GO:0015074">
    <property type="term" value="P:DNA integration"/>
    <property type="evidence" value="ECO:0007669"/>
    <property type="project" value="InterPro"/>
</dbReference>
<organism evidence="3 4">
    <name type="scientific">Strongylocentrotus purpuratus</name>
    <name type="common">Purple sea urchin</name>
    <dbReference type="NCBI Taxonomy" id="7668"/>
    <lineage>
        <taxon>Eukaryota</taxon>
        <taxon>Metazoa</taxon>
        <taxon>Echinodermata</taxon>
        <taxon>Eleutherozoa</taxon>
        <taxon>Echinozoa</taxon>
        <taxon>Echinoidea</taxon>
        <taxon>Euechinoidea</taxon>
        <taxon>Echinacea</taxon>
        <taxon>Camarodonta</taxon>
        <taxon>Echinidea</taxon>
        <taxon>Strongylocentrotidae</taxon>
        <taxon>Strongylocentrotus</taxon>
    </lineage>
</organism>
<feature type="region of interest" description="Disordered" evidence="1">
    <location>
        <begin position="145"/>
        <end position="164"/>
    </location>
</feature>
<feature type="region of interest" description="Disordered" evidence="1">
    <location>
        <begin position="1"/>
        <end position="48"/>
    </location>
</feature>
<evidence type="ECO:0000256" key="1">
    <source>
        <dbReference type="SAM" id="MobiDB-lite"/>
    </source>
</evidence>
<dbReference type="InterPro" id="IPR012337">
    <property type="entry name" value="RNaseH-like_sf"/>
</dbReference>
<reference evidence="4" key="1">
    <citation type="submission" date="2015-02" db="EMBL/GenBank/DDBJ databases">
        <title>Genome sequencing for Strongylocentrotus purpuratus.</title>
        <authorList>
            <person name="Murali S."/>
            <person name="Liu Y."/>
            <person name="Vee V."/>
            <person name="English A."/>
            <person name="Wang M."/>
            <person name="Skinner E."/>
            <person name="Han Y."/>
            <person name="Muzny D.M."/>
            <person name="Worley K.C."/>
            <person name="Gibbs R.A."/>
        </authorList>
    </citation>
    <scope>NUCLEOTIDE SEQUENCE</scope>
</reference>
<name>A0A7M7NKZ6_STRPU</name>
<dbReference type="Pfam" id="PF05380">
    <property type="entry name" value="Peptidase_A17"/>
    <property type="match status" value="1"/>
</dbReference>
<feature type="compositionally biased region" description="Low complexity" evidence="1">
    <location>
        <begin position="1"/>
        <end position="13"/>
    </location>
</feature>
<dbReference type="RefSeq" id="XP_030837175.1">
    <property type="nucleotide sequence ID" value="XM_030981315.1"/>
</dbReference>
<dbReference type="InParanoid" id="A0A7M7NKZ6"/>
<evidence type="ECO:0000259" key="2">
    <source>
        <dbReference type="PROSITE" id="PS50994"/>
    </source>
</evidence>
<accession>A0A7M7NKZ6</accession>
<reference evidence="3" key="2">
    <citation type="submission" date="2021-01" db="UniProtKB">
        <authorList>
            <consortium name="EnsemblMetazoa"/>
        </authorList>
    </citation>
    <scope>IDENTIFICATION</scope>
</reference>
<protein>
    <recommendedName>
        <fullName evidence="2">Integrase catalytic domain-containing protein</fullName>
    </recommendedName>
</protein>
<dbReference type="SUPFAM" id="SSF53098">
    <property type="entry name" value="Ribonuclease H-like"/>
    <property type="match status" value="1"/>
</dbReference>
<feature type="compositionally biased region" description="Polar residues" evidence="1">
    <location>
        <begin position="37"/>
        <end position="46"/>
    </location>
</feature>
<dbReference type="InterPro" id="IPR008042">
    <property type="entry name" value="Retrotrans_Pao"/>
</dbReference>
<dbReference type="CDD" id="cd01644">
    <property type="entry name" value="RT_pepA17"/>
    <property type="match status" value="1"/>
</dbReference>
<dbReference type="OrthoDB" id="8046937at2759"/>
<dbReference type="GO" id="GO:0003676">
    <property type="term" value="F:nucleic acid binding"/>
    <property type="evidence" value="ECO:0007669"/>
    <property type="project" value="InterPro"/>
</dbReference>
<feature type="compositionally biased region" description="Basic and acidic residues" evidence="1">
    <location>
        <begin position="16"/>
        <end position="27"/>
    </location>
</feature>
<dbReference type="Pfam" id="PF17921">
    <property type="entry name" value="Integrase_H2C2"/>
    <property type="match status" value="1"/>
</dbReference>
<proteinExistence type="predicted"/>
<dbReference type="InterPro" id="IPR041588">
    <property type="entry name" value="Integrase_H2C2"/>
</dbReference>
<dbReference type="EnsemblMetazoa" id="XM_030981315">
    <property type="protein sequence ID" value="XP_030837175"/>
    <property type="gene ID" value="LOC100892880"/>
</dbReference>
<dbReference type="GeneID" id="100892880"/>